<dbReference type="InterPro" id="IPR036890">
    <property type="entry name" value="HATPase_C_sf"/>
</dbReference>
<comment type="caution">
    <text evidence="2">The sequence shown here is derived from an EMBL/GenBank/DDBJ whole genome shotgun (WGS) entry which is preliminary data.</text>
</comment>
<gene>
    <name evidence="2" type="ORF">BUTYVIB_02466</name>
</gene>
<dbReference type="AlphaFoldDB" id="D4S314"/>
<evidence type="ECO:0000259" key="1">
    <source>
        <dbReference type="Pfam" id="PF02518"/>
    </source>
</evidence>
<dbReference type="EMBL" id="ABWN01000042">
    <property type="protein sequence ID" value="EFF67383.1"/>
    <property type="molecule type" value="Genomic_DNA"/>
</dbReference>
<dbReference type="InterPro" id="IPR003594">
    <property type="entry name" value="HATPase_dom"/>
</dbReference>
<dbReference type="Proteomes" id="UP000006238">
    <property type="component" value="Unassembled WGS sequence"/>
</dbReference>
<protein>
    <recommendedName>
        <fullName evidence="1">Histidine kinase/HSP90-like ATPase domain-containing protein</fullName>
    </recommendedName>
</protein>
<dbReference type="SUPFAM" id="SSF55874">
    <property type="entry name" value="ATPase domain of HSP90 chaperone/DNA topoisomerase II/histidine kinase"/>
    <property type="match status" value="1"/>
</dbReference>
<accession>D4S314</accession>
<name>D4S314_9FIRM</name>
<proteinExistence type="predicted"/>
<reference evidence="2 3" key="1">
    <citation type="submission" date="2010-02" db="EMBL/GenBank/DDBJ databases">
        <authorList>
            <person name="Weinstock G."/>
            <person name="Sodergren E."/>
            <person name="Clifton S."/>
            <person name="Fulton L."/>
            <person name="Fulton B."/>
            <person name="Courtney L."/>
            <person name="Fronick C."/>
            <person name="Harrison M."/>
            <person name="Strong C."/>
            <person name="Farmer C."/>
            <person name="Delahaunty K."/>
            <person name="Markovic C."/>
            <person name="Hall O."/>
            <person name="Minx P."/>
            <person name="Tomlinson C."/>
            <person name="Mitreva M."/>
            <person name="Nelson J."/>
            <person name="Hou S."/>
            <person name="Wollam A."/>
            <person name="Pepin K.H."/>
            <person name="Johnson M."/>
            <person name="Bhonagiri V."/>
            <person name="Zhang X."/>
            <person name="Suruliraj S."/>
            <person name="Warren W."/>
            <person name="Chinwalla A."/>
            <person name="Mardis E.R."/>
            <person name="Wilson R.K."/>
        </authorList>
    </citation>
    <scope>NUCLEOTIDE SEQUENCE [LARGE SCALE GENOMIC DNA]</scope>
    <source>
        <strain evidence="2 3">DSM 2876</strain>
    </source>
</reference>
<sequence length="223" mass="25013">MIPLIHIKLSEVPAMNKKEMDKITKNIQKGCHDIQNIVALIYGNCQLMSVDHPELNDDPHWVNIQSDINSLVVLMKSLNHYRYAHVVTKAPEMLADIINASISHFPELKIKCNTYVYARVMADSSAIIFVMDSLFQNIYDVSHNASVNVDVSILENYFTISVKDFLPKIPDETSGAFFNPFNSPNPEKFGLSLATSAIIVASHGGALSYRYENGNSFTFTLKK</sequence>
<organism evidence="2 3">
    <name type="scientific">Eshraghiella crossota DSM 2876</name>
    <dbReference type="NCBI Taxonomy" id="511680"/>
    <lineage>
        <taxon>Bacteria</taxon>
        <taxon>Bacillati</taxon>
        <taxon>Bacillota</taxon>
        <taxon>Clostridia</taxon>
        <taxon>Lachnospirales</taxon>
        <taxon>Lachnospiraceae</taxon>
        <taxon>Eshraghiella</taxon>
    </lineage>
</organism>
<evidence type="ECO:0000313" key="2">
    <source>
        <dbReference type="EMBL" id="EFF67383.1"/>
    </source>
</evidence>
<dbReference type="Pfam" id="PF02518">
    <property type="entry name" value="HATPase_c"/>
    <property type="match status" value="1"/>
</dbReference>
<dbReference type="Gene3D" id="3.30.565.10">
    <property type="entry name" value="Histidine kinase-like ATPase, C-terminal domain"/>
    <property type="match status" value="1"/>
</dbReference>
<feature type="domain" description="Histidine kinase/HSP90-like ATPase" evidence="1">
    <location>
        <begin position="123"/>
        <end position="222"/>
    </location>
</feature>
<dbReference type="HOGENOM" id="CLU_1238312_0_0_9"/>
<dbReference type="STRING" id="45851.BHV86_01480"/>
<keyword evidence="3" id="KW-1185">Reference proteome</keyword>
<dbReference type="eggNOG" id="COG4191">
    <property type="taxonomic scope" value="Bacteria"/>
</dbReference>
<evidence type="ECO:0000313" key="3">
    <source>
        <dbReference type="Proteomes" id="UP000006238"/>
    </source>
</evidence>